<organism evidence="2 3">
    <name type="scientific">Trichophyton rubrum</name>
    <name type="common">Athlete's foot fungus</name>
    <name type="synonym">Epidermophyton rubrum</name>
    <dbReference type="NCBI Taxonomy" id="5551"/>
    <lineage>
        <taxon>Eukaryota</taxon>
        <taxon>Fungi</taxon>
        <taxon>Dikarya</taxon>
        <taxon>Ascomycota</taxon>
        <taxon>Pezizomycotina</taxon>
        <taxon>Eurotiomycetes</taxon>
        <taxon>Eurotiomycetidae</taxon>
        <taxon>Onygenales</taxon>
        <taxon>Arthrodermataceae</taxon>
        <taxon>Trichophyton</taxon>
    </lineage>
</organism>
<feature type="compositionally biased region" description="Low complexity" evidence="1">
    <location>
        <begin position="215"/>
        <end position="235"/>
    </location>
</feature>
<evidence type="ECO:0000313" key="3">
    <source>
        <dbReference type="Proteomes" id="UP000243015"/>
    </source>
</evidence>
<accession>A0A178ETU3</accession>
<feature type="region of interest" description="Disordered" evidence="1">
    <location>
        <begin position="201"/>
        <end position="236"/>
    </location>
</feature>
<reference evidence="2 3" key="1">
    <citation type="submission" date="2016-05" db="EMBL/GenBank/DDBJ databases">
        <title>Genome sequencing of Trichophyton rubrum CMCC(F)T1i isolated from hair.</title>
        <authorList>
            <person name="Zhan P."/>
            <person name="Tao Y."/>
            <person name="Liu W."/>
        </authorList>
    </citation>
    <scope>NUCLEOTIDE SEQUENCE [LARGE SCALE GENOMIC DNA]</scope>
    <source>
        <strain evidence="3">CMCC(F)T1i</strain>
    </source>
</reference>
<dbReference type="EMBL" id="LHPM01000018">
    <property type="protein sequence ID" value="OAL63329.1"/>
    <property type="molecule type" value="Genomic_DNA"/>
</dbReference>
<sequence>MTAAHEANGSNVARVKRTRRSSSGRPLILCSSVIATDGRSRRNDAVKQQQKVYPSVIAVRRNYFSRWPSPPPQTTANKRRPTHASIQDTYSTRNTEYRLRTRPEADSKEQTARMLTDRSPAVLRAPTSLLSQAMAQVQAESASASPSSSRARHAASLSTPSFRLENLPRFHPAVYQSTTTGSSTASAAAFDFDGTATSSHMYSHYPHHPQTYRPSSASAVISSPAASSSTASSSSRDALRQYRELVAGMALSSRASAQSSTFSKPSKPRLEPLGSPGPVTPLALEEEGEGYLSAGAMDILAADGQGHAGIRERTELLDQLIMREQDRLASRIN</sequence>
<feature type="region of interest" description="Disordered" evidence="1">
    <location>
        <begin position="256"/>
        <end position="281"/>
    </location>
</feature>
<comment type="caution">
    <text evidence="2">The sequence shown here is derived from an EMBL/GenBank/DDBJ whole genome shotgun (WGS) entry which is preliminary data.</text>
</comment>
<dbReference type="AlphaFoldDB" id="A0A178ETU3"/>
<feature type="region of interest" description="Disordered" evidence="1">
    <location>
        <begin position="1"/>
        <end position="24"/>
    </location>
</feature>
<proteinExistence type="predicted"/>
<protein>
    <submittedName>
        <fullName evidence="2">Uncharacterized protein</fullName>
    </submittedName>
</protein>
<dbReference type="VEuPathDB" id="FungiDB:TERG_00608"/>
<feature type="compositionally biased region" description="Low complexity" evidence="1">
    <location>
        <begin position="134"/>
        <end position="158"/>
    </location>
</feature>
<feature type="compositionally biased region" description="Basic and acidic residues" evidence="1">
    <location>
        <begin position="95"/>
        <end position="111"/>
    </location>
</feature>
<dbReference type="Proteomes" id="UP000243015">
    <property type="component" value="Unassembled WGS sequence"/>
</dbReference>
<feature type="region of interest" description="Disordered" evidence="1">
    <location>
        <begin position="64"/>
        <end position="115"/>
    </location>
</feature>
<feature type="compositionally biased region" description="Polar residues" evidence="1">
    <location>
        <begin position="84"/>
        <end position="94"/>
    </location>
</feature>
<evidence type="ECO:0000313" key="2">
    <source>
        <dbReference type="EMBL" id="OAL63329.1"/>
    </source>
</evidence>
<evidence type="ECO:0000256" key="1">
    <source>
        <dbReference type="SAM" id="MobiDB-lite"/>
    </source>
</evidence>
<name>A0A178ETU3_TRIRU</name>
<feature type="region of interest" description="Disordered" evidence="1">
    <location>
        <begin position="134"/>
        <end position="160"/>
    </location>
</feature>
<gene>
    <name evidence="2" type="ORF">A7C99_5723</name>
</gene>